<sequence length="826" mass="89981">MLFAAGALAQETQKAASKAAPVAHKMSKQPVSRNSDTQEQVIVTGTRAAHVKARQSISPITLISAATLARSGELNVSNALTRIYPSITMSTRGSNTNSLVASIQMRGLNPNETLVLIDGKRRHTTANIVQKPGPQFASSGVDLNMIPGNMIDHIEVLEDGAAAMYGSDAIAGVVNIITKKKDHGVSLTAQTGANAYNGDGWQYQLDADGGLKLGTDGYVHLGAQLYHTDHMIAWGPDHALLGYWPDGADTSKYFVKPGVNQSWKGRQTDYVSSPEETRENLGIDFAKPLTEGVELYGQSTLAYRHAEMQAYKSPYVNTTYFPDGIRSVTGNDELDYAASLGLRGHNLFGFDWDLSTVYGGDNSRISIKGVYNPGMVKAGLTSPTKFWDYTQKNAQWTNNLDLRRAFTVGSFLPVNLAMGGEHRLDSYQIVSGNPESYLYGGPIEHTGIPPQSAGKWYRNVYAAYIDATLHPTQKLQIDLAGRYEYYTDTQNTENGKISARYDVTSRFALRGTISNGFRAPTLQESHFSRLNTFAGTGSVAGQLPVESAGARSLGATSLRPERSTNASAGFTAEPVTGLHVEADVYQINLRDRIVQGGTVKGMPALAALQSFGFDISPTASNAANSSAYYISNGASTRTQGMDVKADYLVRMHEYGNLNLSAALNLNRTRLHHNGIDTLGRPLLNEQVISYLTTATPRSKLILNALWTVGKWDVNVRQSRYGETTSMMTYQDWTPASATCSKGGALRYSNSCFGQFKNTPRWLTDLEIGYRVTDSIHASVGANNIFNVRPRRLPGQFVQAGNTMYDQFSGQVPFMGAYYFGRVNASF</sequence>
<dbReference type="Pfam" id="PF00593">
    <property type="entry name" value="TonB_dep_Rec_b-barrel"/>
    <property type="match status" value="1"/>
</dbReference>
<keyword evidence="3 8" id="KW-1134">Transmembrane beta strand</keyword>
<organism evidence="13 14">
    <name type="scientific">Neokomagataea tanensis NBRC 106556</name>
    <dbReference type="NCBI Taxonomy" id="1223519"/>
    <lineage>
        <taxon>Bacteria</taxon>
        <taxon>Pseudomonadati</taxon>
        <taxon>Pseudomonadota</taxon>
        <taxon>Alphaproteobacteria</taxon>
        <taxon>Acetobacterales</taxon>
        <taxon>Acetobacteraceae</taxon>
        <taxon>Neokomagataea</taxon>
    </lineage>
</organism>
<gene>
    <name evidence="13" type="ORF">AA106556_0411</name>
</gene>
<keyword evidence="5 9" id="KW-0798">TonB box</keyword>
<dbReference type="Pfam" id="PF07715">
    <property type="entry name" value="Plug"/>
    <property type="match status" value="1"/>
</dbReference>
<dbReference type="Proteomes" id="UP001062443">
    <property type="component" value="Unassembled WGS sequence"/>
</dbReference>
<evidence type="ECO:0000259" key="12">
    <source>
        <dbReference type="Pfam" id="PF07715"/>
    </source>
</evidence>
<protein>
    <submittedName>
        <fullName evidence="13">TonB-dependent outer membrane receptor</fullName>
    </submittedName>
</protein>
<feature type="compositionally biased region" description="Polar residues" evidence="10">
    <location>
        <begin position="29"/>
        <end position="38"/>
    </location>
</feature>
<comment type="caution">
    <text evidence="13">The sequence shown here is derived from an EMBL/GenBank/DDBJ whole genome shotgun (WGS) entry which is preliminary data.</text>
</comment>
<reference evidence="13" key="1">
    <citation type="submission" date="2013-04" db="EMBL/GenBank/DDBJ databases">
        <title>The genome sequencing project of 58 acetic acid bacteria.</title>
        <authorList>
            <person name="Okamoto-Kainuma A."/>
            <person name="Ishikawa M."/>
            <person name="Umino S."/>
            <person name="Koizumi Y."/>
            <person name="Shiwa Y."/>
            <person name="Yoshikawa H."/>
            <person name="Matsutani M."/>
            <person name="Matsushita K."/>
        </authorList>
    </citation>
    <scope>NUCLEOTIDE SEQUENCE</scope>
    <source>
        <strain evidence="13">NBRC 106556</strain>
    </source>
</reference>
<dbReference type="Gene3D" id="2.170.130.10">
    <property type="entry name" value="TonB-dependent receptor, plug domain"/>
    <property type="match status" value="1"/>
</dbReference>
<evidence type="ECO:0000259" key="11">
    <source>
        <dbReference type="Pfam" id="PF00593"/>
    </source>
</evidence>
<evidence type="ECO:0000313" key="13">
    <source>
        <dbReference type="EMBL" id="GBR44387.1"/>
    </source>
</evidence>
<dbReference type="InterPro" id="IPR012910">
    <property type="entry name" value="Plug_dom"/>
</dbReference>
<feature type="region of interest" description="Disordered" evidence="10">
    <location>
        <begin position="16"/>
        <end position="38"/>
    </location>
</feature>
<dbReference type="InterPro" id="IPR000531">
    <property type="entry name" value="Beta-barrel_TonB"/>
</dbReference>
<evidence type="ECO:0000256" key="6">
    <source>
        <dbReference type="ARBA" id="ARBA00023136"/>
    </source>
</evidence>
<evidence type="ECO:0000256" key="3">
    <source>
        <dbReference type="ARBA" id="ARBA00022452"/>
    </source>
</evidence>
<proteinExistence type="inferred from homology"/>
<keyword evidence="13" id="KW-0675">Receptor</keyword>
<keyword evidence="14" id="KW-1185">Reference proteome</keyword>
<name>A0ABQ0QGV5_9PROT</name>
<dbReference type="Gene3D" id="2.40.170.20">
    <property type="entry name" value="TonB-dependent receptor, beta-barrel domain"/>
    <property type="match status" value="1"/>
</dbReference>
<keyword evidence="6 8" id="KW-0472">Membrane</keyword>
<keyword evidence="7 8" id="KW-0998">Cell outer membrane</keyword>
<dbReference type="SUPFAM" id="SSF56935">
    <property type="entry name" value="Porins"/>
    <property type="match status" value="1"/>
</dbReference>
<dbReference type="InterPro" id="IPR036942">
    <property type="entry name" value="Beta-barrel_TonB_sf"/>
</dbReference>
<dbReference type="CDD" id="cd01347">
    <property type="entry name" value="ligand_gated_channel"/>
    <property type="match status" value="1"/>
</dbReference>
<dbReference type="PANTHER" id="PTHR47234:SF3">
    <property type="entry name" value="SECRETIN_TONB SHORT N-TERMINAL DOMAIN-CONTAINING PROTEIN"/>
    <property type="match status" value="1"/>
</dbReference>
<feature type="domain" description="TonB-dependent receptor plug" evidence="12">
    <location>
        <begin position="54"/>
        <end position="173"/>
    </location>
</feature>
<keyword evidence="4 8" id="KW-0812">Transmembrane</keyword>
<evidence type="ECO:0000256" key="4">
    <source>
        <dbReference type="ARBA" id="ARBA00022692"/>
    </source>
</evidence>
<comment type="subcellular location">
    <subcellularLocation>
        <location evidence="1 8">Cell outer membrane</location>
        <topology evidence="1 8">Multi-pass membrane protein</topology>
    </subcellularLocation>
</comment>
<evidence type="ECO:0000256" key="10">
    <source>
        <dbReference type="SAM" id="MobiDB-lite"/>
    </source>
</evidence>
<dbReference type="PROSITE" id="PS52016">
    <property type="entry name" value="TONB_DEPENDENT_REC_3"/>
    <property type="match status" value="1"/>
</dbReference>
<dbReference type="EMBL" id="BAQB01000003">
    <property type="protein sequence ID" value="GBR44387.1"/>
    <property type="molecule type" value="Genomic_DNA"/>
</dbReference>
<keyword evidence="2 8" id="KW-0813">Transport</keyword>
<feature type="domain" description="TonB-dependent receptor-like beta-barrel" evidence="11">
    <location>
        <begin position="315"/>
        <end position="784"/>
    </location>
</feature>
<evidence type="ECO:0000256" key="5">
    <source>
        <dbReference type="ARBA" id="ARBA00023077"/>
    </source>
</evidence>
<evidence type="ECO:0000256" key="2">
    <source>
        <dbReference type="ARBA" id="ARBA00022448"/>
    </source>
</evidence>
<evidence type="ECO:0000256" key="7">
    <source>
        <dbReference type="ARBA" id="ARBA00023237"/>
    </source>
</evidence>
<evidence type="ECO:0000256" key="8">
    <source>
        <dbReference type="PROSITE-ProRule" id="PRU01360"/>
    </source>
</evidence>
<accession>A0ABQ0QGV5</accession>
<dbReference type="InterPro" id="IPR037066">
    <property type="entry name" value="Plug_dom_sf"/>
</dbReference>
<evidence type="ECO:0000313" key="14">
    <source>
        <dbReference type="Proteomes" id="UP001062443"/>
    </source>
</evidence>
<evidence type="ECO:0000256" key="9">
    <source>
        <dbReference type="RuleBase" id="RU003357"/>
    </source>
</evidence>
<evidence type="ECO:0000256" key="1">
    <source>
        <dbReference type="ARBA" id="ARBA00004571"/>
    </source>
</evidence>
<dbReference type="PANTHER" id="PTHR47234">
    <property type="match status" value="1"/>
</dbReference>
<dbReference type="InterPro" id="IPR039426">
    <property type="entry name" value="TonB-dep_rcpt-like"/>
</dbReference>
<comment type="similarity">
    <text evidence="8 9">Belongs to the TonB-dependent receptor family.</text>
</comment>